<name>A0A4Y6PXD8_PERCE</name>
<dbReference type="Proteomes" id="UP000315995">
    <property type="component" value="Chromosome"/>
</dbReference>
<keyword evidence="5" id="KW-1185">Reference proteome</keyword>
<keyword evidence="1" id="KW-0175">Coiled coil</keyword>
<feature type="transmembrane region" description="Helical" evidence="3">
    <location>
        <begin position="7"/>
        <end position="25"/>
    </location>
</feature>
<feature type="coiled-coil region" evidence="1">
    <location>
        <begin position="134"/>
        <end position="193"/>
    </location>
</feature>
<keyword evidence="3" id="KW-1133">Transmembrane helix</keyword>
<keyword evidence="3" id="KW-0812">Transmembrane</keyword>
<sequence>MGITETSIIYGIIGAVVASAMWLASPIQSLAAGAARFALHLVLWPFFAPVLLGGAANRGASSDRASKPRPPDLDPRVDRAERRLLDALTSLDGVAEDVLGLEMQRVRELTGSLATMARRIGEMDELLATDEFDAARAERALEALRADAESDNRARRDSVEARLRNIRRLEQMRRALSEDLERAILEIEEISSQIRLLRFADRPEHEVSGLIQDIAATVEGLSEGLLSTR</sequence>
<accession>A0A4Y6PXD8</accession>
<evidence type="ECO:0000256" key="3">
    <source>
        <dbReference type="SAM" id="Phobius"/>
    </source>
</evidence>
<dbReference type="AlphaFoldDB" id="A0A4Y6PXD8"/>
<evidence type="ECO:0000256" key="2">
    <source>
        <dbReference type="SAM" id="MobiDB-lite"/>
    </source>
</evidence>
<keyword evidence="3" id="KW-0472">Membrane</keyword>
<feature type="compositionally biased region" description="Basic and acidic residues" evidence="2">
    <location>
        <begin position="64"/>
        <end position="78"/>
    </location>
</feature>
<evidence type="ECO:0000256" key="1">
    <source>
        <dbReference type="SAM" id="Coils"/>
    </source>
</evidence>
<accession>A0A5B8Y926</accession>
<dbReference type="EMBL" id="CP041186">
    <property type="protein sequence ID" value="QDG52415.1"/>
    <property type="molecule type" value="Genomic_DNA"/>
</dbReference>
<organism evidence="4 5">
    <name type="scientific">Persicimonas caeni</name>
    <dbReference type="NCBI Taxonomy" id="2292766"/>
    <lineage>
        <taxon>Bacteria</taxon>
        <taxon>Deltaproteobacteria</taxon>
        <taxon>Bradymonadales</taxon>
        <taxon>Bradymonadaceae</taxon>
        <taxon>Persicimonas</taxon>
    </lineage>
</organism>
<feature type="region of interest" description="Disordered" evidence="2">
    <location>
        <begin position="58"/>
        <end position="78"/>
    </location>
</feature>
<protein>
    <submittedName>
        <fullName evidence="4">Uncharacterized protein</fullName>
    </submittedName>
</protein>
<evidence type="ECO:0000313" key="4">
    <source>
        <dbReference type="EMBL" id="QDG52415.1"/>
    </source>
</evidence>
<proteinExistence type="predicted"/>
<dbReference type="OrthoDB" id="9830971at2"/>
<dbReference type="RefSeq" id="WP_141198887.1">
    <property type="nucleotide sequence ID" value="NZ_CP041186.1"/>
</dbReference>
<feature type="transmembrane region" description="Helical" evidence="3">
    <location>
        <begin position="37"/>
        <end position="57"/>
    </location>
</feature>
<evidence type="ECO:0000313" key="5">
    <source>
        <dbReference type="Proteomes" id="UP000315995"/>
    </source>
</evidence>
<gene>
    <name evidence="4" type="ORF">FIV42_17200</name>
</gene>
<reference evidence="4 5" key="1">
    <citation type="submission" date="2019-06" db="EMBL/GenBank/DDBJ databases">
        <title>Persicimonas caeni gen. nov., sp. nov., a predatory bacterium isolated from solar saltern.</title>
        <authorList>
            <person name="Wang S."/>
        </authorList>
    </citation>
    <scope>NUCLEOTIDE SEQUENCE [LARGE SCALE GENOMIC DNA]</scope>
    <source>
        <strain evidence="4 5">YN101</strain>
    </source>
</reference>